<dbReference type="RefSeq" id="WP_115937407.1">
    <property type="nucleotide sequence ID" value="NZ_QRDW01000006.1"/>
</dbReference>
<sequence>MSNPINPLGLYPDPQQGLPIVQSQALGIVLKHWLDIRRDRSIPLRSDIDPTAIYQAMPAIWIYQYDDDHDDFRCELSGDAINTAWKRNITGALTRELFQPNIAKTLTTRWQYLIDRALVMKTDFNMARDLSFKPAERLTLPLTNEDGSARCIIGVTEYAYKKFYEDQKDVAPPDSNPHYFDCLTGP</sequence>
<dbReference type="Proteomes" id="UP000256845">
    <property type="component" value="Unassembled WGS sequence"/>
</dbReference>
<proteinExistence type="predicted"/>
<evidence type="ECO:0008006" key="3">
    <source>
        <dbReference type="Google" id="ProtNLM"/>
    </source>
</evidence>
<evidence type="ECO:0000313" key="1">
    <source>
        <dbReference type="EMBL" id="RED49212.1"/>
    </source>
</evidence>
<gene>
    <name evidence="1" type="ORF">DFP90_106190</name>
</gene>
<dbReference type="InterPro" id="IPR009922">
    <property type="entry name" value="DUF1457"/>
</dbReference>
<dbReference type="Pfam" id="PF07310">
    <property type="entry name" value="PAS_5"/>
    <property type="match status" value="1"/>
</dbReference>
<keyword evidence="2" id="KW-1185">Reference proteome</keyword>
<dbReference type="AlphaFoldDB" id="A0A3D9HI47"/>
<name>A0A3D9HI47_9PROT</name>
<comment type="caution">
    <text evidence="1">The sequence shown here is derived from an EMBL/GenBank/DDBJ whole genome shotgun (WGS) entry which is preliminary data.</text>
</comment>
<dbReference type="EMBL" id="QRDW01000006">
    <property type="protein sequence ID" value="RED49212.1"/>
    <property type="molecule type" value="Genomic_DNA"/>
</dbReference>
<evidence type="ECO:0000313" key="2">
    <source>
        <dbReference type="Proteomes" id="UP000256845"/>
    </source>
</evidence>
<dbReference type="OrthoDB" id="7353449at2"/>
<protein>
    <recommendedName>
        <fullName evidence="3">PAS domain-containing protein</fullName>
    </recommendedName>
</protein>
<accession>A0A3D9HI47</accession>
<organism evidence="1 2">
    <name type="scientific">Aestuariispira insulae</name>
    <dbReference type="NCBI Taxonomy" id="1461337"/>
    <lineage>
        <taxon>Bacteria</taxon>
        <taxon>Pseudomonadati</taxon>
        <taxon>Pseudomonadota</taxon>
        <taxon>Alphaproteobacteria</taxon>
        <taxon>Rhodospirillales</taxon>
        <taxon>Kiloniellaceae</taxon>
        <taxon>Aestuariispira</taxon>
    </lineage>
</organism>
<reference evidence="1 2" key="1">
    <citation type="submission" date="2018-07" db="EMBL/GenBank/DDBJ databases">
        <title>Genomic Encyclopedia of Type Strains, Phase III (KMG-III): the genomes of soil and plant-associated and newly described type strains.</title>
        <authorList>
            <person name="Whitman W."/>
        </authorList>
    </citation>
    <scope>NUCLEOTIDE SEQUENCE [LARGE SCALE GENOMIC DNA]</scope>
    <source>
        <strain evidence="1 2">CECT 8488</strain>
    </source>
</reference>